<dbReference type="EMBL" id="NXLQ01000001">
    <property type="protein sequence ID" value="RDU67509.1"/>
    <property type="molecule type" value="Genomic_DNA"/>
</dbReference>
<gene>
    <name evidence="2" type="ORF">CQA53_00320</name>
</gene>
<accession>A0A3D8IQG2</accession>
<name>A0A3D8IQG2_9HELI</name>
<evidence type="ECO:0000256" key="1">
    <source>
        <dbReference type="SAM" id="Phobius"/>
    </source>
</evidence>
<sequence>MNIKCSQKIHKNAKYLKIFFLCLFLIIFLTLPLQPHNQNESNIPIMNFIESYTMQYYDDTLKQLGVVWVSVKFVTKFVAIFQHTQISFQPFGIGLSLAPGELLAAINDNLERVSSVLFMLIITILLQKFSLGFITFLVFKILFPCGLFLLLLSHSLKKRYAICDAVGVFIIKFSLLLWISFPLSAFLSHSIYTIYLQDDYKETIKYIQIQNKELESLSDGLGYKITQDIQQQDSQTTESSLKLDIKDTQSVDKNNKFLSKNTNSFFTTPKWLESTMNTTEKFLDEMKNTPKNLTFIKENVINKLQIAINYLDEMIDKVMQVIASFLLTCIVIPITTFVSLYLILRKIV</sequence>
<dbReference type="OrthoDB" id="5293851at2"/>
<feature type="transmembrane region" description="Helical" evidence="1">
    <location>
        <begin position="321"/>
        <end position="344"/>
    </location>
</feature>
<keyword evidence="1" id="KW-0812">Transmembrane</keyword>
<evidence type="ECO:0000313" key="2">
    <source>
        <dbReference type="EMBL" id="RDU67509.1"/>
    </source>
</evidence>
<organism evidence="2 3">
    <name type="scientific">Helicobacter didelphidarum</name>
    <dbReference type="NCBI Taxonomy" id="2040648"/>
    <lineage>
        <taxon>Bacteria</taxon>
        <taxon>Pseudomonadati</taxon>
        <taxon>Campylobacterota</taxon>
        <taxon>Epsilonproteobacteria</taxon>
        <taxon>Campylobacterales</taxon>
        <taxon>Helicobacteraceae</taxon>
        <taxon>Helicobacter</taxon>
    </lineage>
</organism>
<keyword evidence="3" id="KW-1185">Reference proteome</keyword>
<keyword evidence="1" id="KW-1133">Transmembrane helix</keyword>
<dbReference type="Proteomes" id="UP000256379">
    <property type="component" value="Unassembled WGS sequence"/>
</dbReference>
<reference evidence="2 3" key="1">
    <citation type="submission" date="2018-04" db="EMBL/GenBank/DDBJ databases">
        <title>Novel Campyloabacter and Helicobacter Species and Strains.</title>
        <authorList>
            <person name="Mannion A.J."/>
            <person name="Shen Z."/>
            <person name="Fox J.G."/>
        </authorList>
    </citation>
    <scope>NUCLEOTIDE SEQUENCE [LARGE SCALE GENOMIC DNA]</scope>
    <source>
        <strain evidence="2 3">MIT 17-337</strain>
    </source>
</reference>
<dbReference type="RefSeq" id="WP_115542037.1">
    <property type="nucleotide sequence ID" value="NZ_NXLQ01000001.1"/>
</dbReference>
<feature type="transmembrane region" description="Helical" evidence="1">
    <location>
        <begin position="15"/>
        <end position="33"/>
    </location>
</feature>
<protein>
    <submittedName>
        <fullName evidence="2">Uncharacterized protein</fullName>
    </submittedName>
</protein>
<proteinExistence type="predicted"/>
<keyword evidence="1" id="KW-0472">Membrane</keyword>
<comment type="caution">
    <text evidence="2">The sequence shown here is derived from an EMBL/GenBank/DDBJ whole genome shotgun (WGS) entry which is preliminary data.</text>
</comment>
<dbReference type="AlphaFoldDB" id="A0A3D8IQG2"/>
<feature type="transmembrane region" description="Helical" evidence="1">
    <location>
        <begin position="160"/>
        <end position="181"/>
    </location>
</feature>
<evidence type="ECO:0000313" key="3">
    <source>
        <dbReference type="Proteomes" id="UP000256379"/>
    </source>
</evidence>